<accession>A0A9P7DPL9</accession>
<dbReference type="Proteomes" id="UP000719766">
    <property type="component" value="Unassembled WGS sequence"/>
</dbReference>
<comment type="caution">
    <text evidence="1">The sequence shown here is derived from an EMBL/GenBank/DDBJ whole genome shotgun (WGS) entry which is preliminary data.</text>
</comment>
<proteinExistence type="predicted"/>
<protein>
    <submittedName>
        <fullName evidence="1">Uncharacterized protein</fullName>
    </submittedName>
</protein>
<organism evidence="1 2">
    <name type="scientific">Suillus plorans</name>
    <dbReference type="NCBI Taxonomy" id="116603"/>
    <lineage>
        <taxon>Eukaryota</taxon>
        <taxon>Fungi</taxon>
        <taxon>Dikarya</taxon>
        <taxon>Basidiomycota</taxon>
        <taxon>Agaricomycotina</taxon>
        <taxon>Agaricomycetes</taxon>
        <taxon>Agaricomycetidae</taxon>
        <taxon>Boletales</taxon>
        <taxon>Suillineae</taxon>
        <taxon>Suillaceae</taxon>
        <taxon>Suillus</taxon>
    </lineage>
</organism>
<gene>
    <name evidence="1" type="ORF">HD556DRAFT_1346178</name>
</gene>
<dbReference type="OrthoDB" id="10525993at2759"/>
<reference evidence="1" key="1">
    <citation type="journal article" date="2020" name="New Phytol.">
        <title>Comparative genomics reveals dynamic genome evolution in host specialist ectomycorrhizal fungi.</title>
        <authorList>
            <person name="Lofgren L.A."/>
            <person name="Nguyen N.H."/>
            <person name="Vilgalys R."/>
            <person name="Ruytinx J."/>
            <person name="Liao H.L."/>
            <person name="Branco S."/>
            <person name="Kuo A."/>
            <person name="LaButti K."/>
            <person name="Lipzen A."/>
            <person name="Andreopoulos W."/>
            <person name="Pangilinan J."/>
            <person name="Riley R."/>
            <person name="Hundley H."/>
            <person name="Na H."/>
            <person name="Barry K."/>
            <person name="Grigoriev I.V."/>
            <person name="Stajich J.E."/>
            <person name="Kennedy P.G."/>
        </authorList>
    </citation>
    <scope>NUCLEOTIDE SEQUENCE</scope>
    <source>
        <strain evidence="1">S12</strain>
    </source>
</reference>
<dbReference type="AlphaFoldDB" id="A0A9P7DPL9"/>
<name>A0A9P7DPL9_9AGAM</name>
<dbReference type="EMBL" id="JABBWE010000010">
    <property type="protein sequence ID" value="KAG1799940.1"/>
    <property type="molecule type" value="Genomic_DNA"/>
</dbReference>
<sequence>MGKHSTSLSFFPVQKSCIGNINYCYNEYQTSGTACIPIIPKFLPTHIDPSAPPFVFEVVSDVSRVNQAIGFQWHKVKDPESQVLDDLGC</sequence>
<dbReference type="GeneID" id="64596007"/>
<evidence type="ECO:0000313" key="2">
    <source>
        <dbReference type="Proteomes" id="UP000719766"/>
    </source>
</evidence>
<evidence type="ECO:0000313" key="1">
    <source>
        <dbReference type="EMBL" id="KAG1799940.1"/>
    </source>
</evidence>
<dbReference type="RefSeq" id="XP_041164163.1">
    <property type="nucleotide sequence ID" value="XM_041302243.1"/>
</dbReference>
<keyword evidence="2" id="KW-1185">Reference proteome</keyword>